<evidence type="ECO:0000313" key="3">
    <source>
        <dbReference type="EMBL" id="KAK2998612.1"/>
    </source>
</evidence>
<dbReference type="AlphaFoldDB" id="A0AA88UZA2"/>
<dbReference type="InterPro" id="IPR002885">
    <property type="entry name" value="PPR_rpt"/>
</dbReference>
<organism evidence="3 4">
    <name type="scientific">Escallonia herrerae</name>
    <dbReference type="NCBI Taxonomy" id="1293975"/>
    <lineage>
        <taxon>Eukaryota</taxon>
        <taxon>Viridiplantae</taxon>
        <taxon>Streptophyta</taxon>
        <taxon>Embryophyta</taxon>
        <taxon>Tracheophyta</taxon>
        <taxon>Spermatophyta</taxon>
        <taxon>Magnoliopsida</taxon>
        <taxon>eudicotyledons</taxon>
        <taxon>Gunneridae</taxon>
        <taxon>Pentapetalae</taxon>
        <taxon>asterids</taxon>
        <taxon>campanulids</taxon>
        <taxon>Escalloniales</taxon>
        <taxon>Escalloniaceae</taxon>
        <taxon>Escallonia</taxon>
    </lineage>
</organism>
<evidence type="ECO:0008006" key="5">
    <source>
        <dbReference type="Google" id="ProtNLM"/>
    </source>
</evidence>
<evidence type="ECO:0000256" key="2">
    <source>
        <dbReference type="PROSITE-ProRule" id="PRU00708"/>
    </source>
</evidence>
<accession>A0AA88UZA2</accession>
<dbReference type="Pfam" id="PF01535">
    <property type="entry name" value="PPR"/>
    <property type="match status" value="2"/>
</dbReference>
<dbReference type="GO" id="GO:0009451">
    <property type="term" value="P:RNA modification"/>
    <property type="evidence" value="ECO:0007669"/>
    <property type="project" value="InterPro"/>
</dbReference>
<protein>
    <recommendedName>
        <fullName evidence="5">Pentatricopeptide repeat-containing protein</fullName>
    </recommendedName>
</protein>
<dbReference type="NCBIfam" id="TIGR00756">
    <property type="entry name" value="PPR"/>
    <property type="match status" value="2"/>
</dbReference>
<feature type="repeat" description="PPR" evidence="2">
    <location>
        <begin position="59"/>
        <end position="93"/>
    </location>
</feature>
<evidence type="ECO:0000313" key="4">
    <source>
        <dbReference type="Proteomes" id="UP001188597"/>
    </source>
</evidence>
<dbReference type="EMBL" id="JAVXUP010003569">
    <property type="protein sequence ID" value="KAK2998612.1"/>
    <property type="molecule type" value="Genomic_DNA"/>
</dbReference>
<dbReference type="InterPro" id="IPR046960">
    <property type="entry name" value="PPR_At4g14850-like_plant"/>
</dbReference>
<dbReference type="PROSITE" id="PS51375">
    <property type="entry name" value="PPR"/>
    <property type="match status" value="1"/>
</dbReference>
<name>A0AA88UZA2_9ASTE</name>
<dbReference type="PANTHER" id="PTHR47926">
    <property type="entry name" value="PENTATRICOPEPTIDE REPEAT-CONTAINING PROTEIN"/>
    <property type="match status" value="1"/>
</dbReference>
<gene>
    <name evidence="3" type="ORF">RJ639_024560</name>
</gene>
<comment type="caution">
    <text evidence="3">The sequence shown here is derived from an EMBL/GenBank/DDBJ whole genome shotgun (WGS) entry which is preliminary data.</text>
</comment>
<sequence>MACLSGGRGTRDQIVEARALFNTMPMRNSVSWGTMVKGYFSQGLVSEAELLFGQARVKSVSLCNTMLAGYAEMGCYEASYELFTKMARRDVASWTRIL</sequence>
<reference evidence="3" key="1">
    <citation type="submission" date="2022-12" db="EMBL/GenBank/DDBJ databases">
        <title>Draft genome assemblies for two species of Escallonia (Escalloniales).</title>
        <authorList>
            <person name="Chanderbali A."/>
            <person name="Dervinis C."/>
            <person name="Anghel I."/>
            <person name="Soltis D."/>
            <person name="Soltis P."/>
            <person name="Zapata F."/>
        </authorList>
    </citation>
    <scope>NUCLEOTIDE SEQUENCE</scope>
    <source>
        <strain evidence="3">UCBG64.0493</strain>
        <tissue evidence="3">Leaf</tissue>
    </source>
</reference>
<keyword evidence="1" id="KW-0677">Repeat</keyword>
<proteinExistence type="predicted"/>
<dbReference type="GO" id="GO:0003723">
    <property type="term" value="F:RNA binding"/>
    <property type="evidence" value="ECO:0007669"/>
    <property type="project" value="InterPro"/>
</dbReference>
<evidence type="ECO:0000256" key="1">
    <source>
        <dbReference type="ARBA" id="ARBA00022737"/>
    </source>
</evidence>
<dbReference type="Gene3D" id="1.25.40.10">
    <property type="entry name" value="Tetratricopeptide repeat domain"/>
    <property type="match status" value="1"/>
</dbReference>
<dbReference type="Proteomes" id="UP001188597">
    <property type="component" value="Unassembled WGS sequence"/>
</dbReference>
<keyword evidence="4" id="KW-1185">Reference proteome</keyword>
<dbReference type="InterPro" id="IPR011990">
    <property type="entry name" value="TPR-like_helical_dom_sf"/>
</dbReference>